<dbReference type="Pfam" id="PF12639">
    <property type="entry name" value="Colicin-DNase"/>
    <property type="match status" value="1"/>
</dbReference>
<evidence type="ECO:0000313" key="2">
    <source>
        <dbReference type="Proteomes" id="UP000737402"/>
    </source>
</evidence>
<gene>
    <name evidence="1" type="ORF">JOC95_001867</name>
</gene>
<reference evidence="1 2" key="1">
    <citation type="submission" date="2021-01" db="EMBL/GenBank/DDBJ databases">
        <title>Genomic Encyclopedia of Type Strains, Phase IV (KMG-IV): sequencing the most valuable type-strain genomes for metagenomic binning, comparative biology and taxonomic classification.</title>
        <authorList>
            <person name="Goeker M."/>
        </authorList>
    </citation>
    <scope>NUCLEOTIDE SEQUENCE [LARGE SCALE GENOMIC DNA]</scope>
    <source>
        <strain evidence="1 2">DSM 25879</strain>
    </source>
</reference>
<dbReference type="Proteomes" id="UP000737402">
    <property type="component" value="Unassembled WGS sequence"/>
</dbReference>
<comment type="caution">
    <text evidence="1">The sequence shown here is derived from an EMBL/GenBank/DDBJ whole genome shotgun (WGS) entry which is preliminary data.</text>
</comment>
<proteinExistence type="predicted"/>
<accession>A0ABS2P0Q1</accession>
<protein>
    <recommendedName>
        <fullName evidence="3">HNH endonuclease</fullName>
    </recommendedName>
</protein>
<name>A0ABS2P0Q1_9BACI</name>
<keyword evidence="2" id="KW-1185">Reference proteome</keyword>
<evidence type="ECO:0008006" key="3">
    <source>
        <dbReference type="Google" id="ProtNLM"/>
    </source>
</evidence>
<organism evidence="1 2">
    <name type="scientific">Sutcliffiella tianshenii</name>
    <dbReference type="NCBI Taxonomy" id="1463404"/>
    <lineage>
        <taxon>Bacteria</taxon>
        <taxon>Bacillati</taxon>
        <taxon>Bacillota</taxon>
        <taxon>Bacilli</taxon>
        <taxon>Bacillales</taxon>
        <taxon>Bacillaceae</taxon>
        <taxon>Sutcliffiella</taxon>
    </lineage>
</organism>
<evidence type="ECO:0000313" key="1">
    <source>
        <dbReference type="EMBL" id="MBM7620015.1"/>
    </source>
</evidence>
<dbReference type="RefSeq" id="WP_204415346.1">
    <property type="nucleotide sequence ID" value="NZ_JAFBED010000003.1"/>
</dbReference>
<sequence>MAFFRTVGNGIGTLAGGVIGGGVKLAGKAVKSEWVEEVGDGIKVSSKFALDSAGQFMDGAVKTTYGAVTKDELMKRDGFGDLKDSTGRTLKGMGSTIVYTAKNAGTTFDGLVTGNKEKTMQGVKNIGKVAAVATLAVGVVDVIDGADTAEAAEVETRNDHMDRTVHSETGVPYESKTVELENGSYITGVFPVFDAAYEVELPESMYLQSDYIHFSYANVELYEEIQSNPGLIQELGLTEMDILALEKGDTPAGYTWHHSEDPGELQLVEREVHHHTGHTGGRELWGGGSEYR</sequence>
<dbReference type="EMBL" id="JAFBED010000003">
    <property type="protein sequence ID" value="MBM7620015.1"/>
    <property type="molecule type" value="Genomic_DNA"/>
</dbReference>